<accession>A0ABT9Z4Q0</accession>
<dbReference type="InterPro" id="IPR016047">
    <property type="entry name" value="M23ase_b-sheet_dom"/>
</dbReference>
<feature type="transmembrane region" description="Helical" evidence="2">
    <location>
        <begin position="30"/>
        <end position="56"/>
    </location>
</feature>
<dbReference type="PANTHER" id="PTHR21666">
    <property type="entry name" value="PEPTIDASE-RELATED"/>
    <property type="match status" value="1"/>
</dbReference>
<feature type="transmembrane region" description="Helical" evidence="2">
    <location>
        <begin position="68"/>
        <end position="92"/>
    </location>
</feature>
<evidence type="ECO:0000259" key="3">
    <source>
        <dbReference type="Pfam" id="PF01551"/>
    </source>
</evidence>
<evidence type="ECO:0000313" key="4">
    <source>
        <dbReference type="EMBL" id="MDQ0226965.1"/>
    </source>
</evidence>
<proteinExistence type="predicted"/>
<dbReference type="RefSeq" id="WP_174879771.1">
    <property type="nucleotide sequence ID" value="NZ_CADEPK010000056.1"/>
</dbReference>
<dbReference type="SUPFAM" id="SSF51261">
    <property type="entry name" value="Duplicated hybrid motif"/>
    <property type="match status" value="1"/>
</dbReference>
<dbReference type="InterPro" id="IPR050570">
    <property type="entry name" value="Cell_wall_metabolism_enzyme"/>
</dbReference>
<dbReference type="PANTHER" id="PTHR21666:SF285">
    <property type="entry name" value="M23 FAMILY METALLOPEPTIDASE"/>
    <property type="match status" value="1"/>
</dbReference>
<keyword evidence="2" id="KW-0472">Membrane</keyword>
<dbReference type="CDD" id="cd12797">
    <property type="entry name" value="M23_peptidase"/>
    <property type="match status" value="1"/>
</dbReference>
<gene>
    <name evidence="4" type="ORF">J2S02_003310</name>
</gene>
<evidence type="ECO:0000313" key="5">
    <source>
        <dbReference type="Proteomes" id="UP001232245"/>
    </source>
</evidence>
<feature type="transmembrane region" description="Helical" evidence="2">
    <location>
        <begin position="5"/>
        <end position="24"/>
    </location>
</feature>
<dbReference type="EMBL" id="JAUSTZ010000007">
    <property type="protein sequence ID" value="MDQ0226965.1"/>
    <property type="molecule type" value="Genomic_DNA"/>
</dbReference>
<organism evidence="4 5">
    <name type="scientific">Metabacillus niabensis</name>
    <dbReference type="NCBI Taxonomy" id="324854"/>
    <lineage>
        <taxon>Bacteria</taxon>
        <taxon>Bacillati</taxon>
        <taxon>Bacillota</taxon>
        <taxon>Bacilli</taxon>
        <taxon>Bacillales</taxon>
        <taxon>Bacillaceae</taxon>
        <taxon>Metabacillus</taxon>
    </lineage>
</organism>
<keyword evidence="2" id="KW-0812">Transmembrane</keyword>
<sequence>MKGNIFLLFVSLFLSFLWINVFFVEGVFGVISWWLLLGSSILGIVLFLISIFLLVVKLLKGKLSIKMIYSVILFSIMSFPSLWFINIGQFAYPAALEKTSPSITIEHPFNQAAIVGWGGDSIETNRPHVLAPNERWAYDFIMEPHSTKNTNLEDYGIFNAMIYSPVKGTVIEVFDDEKDIPPETEENETMMGNYIFIKISETKTFLVLAHIKQNSILVKKGQIIEIGTPLARVGNSGSTSEPHLHIHHQRQNPTETSMYTTEGLPLFIHHREGTNMPIGVNNKDIIYPLEQYH</sequence>
<name>A0ABT9Z4Q0_9BACI</name>
<evidence type="ECO:0000256" key="1">
    <source>
        <dbReference type="SAM" id="MobiDB-lite"/>
    </source>
</evidence>
<reference evidence="4 5" key="1">
    <citation type="submission" date="2023-07" db="EMBL/GenBank/DDBJ databases">
        <title>Genomic Encyclopedia of Type Strains, Phase IV (KMG-IV): sequencing the most valuable type-strain genomes for metagenomic binning, comparative biology and taxonomic classification.</title>
        <authorList>
            <person name="Goeker M."/>
        </authorList>
    </citation>
    <scope>NUCLEOTIDE SEQUENCE [LARGE SCALE GENOMIC DNA]</scope>
    <source>
        <strain evidence="4 5">DSM 17723</strain>
    </source>
</reference>
<feature type="domain" description="M23ase beta-sheet core" evidence="3">
    <location>
        <begin position="160"/>
        <end position="251"/>
    </location>
</feature>
<keyword evidence="2" id="KW-1133">Transmembrane helix</keyword>
<keyword evidence="5" id="KW-1185">Reference proteome</keyword>
<evidence type="ECO:0000256" key="2">
    <source>
        <dbReference type="SAM" id="Phobius"/>
    </source>
</evidence>
<dbReference type="Proteomes" id="UP001232245">
    <property type="component" value="Unassembled WGS sequence"/>
</dbReference>
<dbReference type="Gene3D" id="2.70.70.10">
    <property type="entry name" value="Glucose Permease (Domain IIA)"/>
    <property type="match status" value="1"/>
</dbReference>
<dbReference type="Pfam" id="PF01551">
    <property type="entry name" value="Peptidase_M23"/>
    <property type="match status" value="1"/>
</dbReference>
<comment type="caution">
    <text evidence="4">The sequence shown here is derived from an EMBL/GenBank/DDBJ whole genome shotgun (WGS) entry which is preliminary data.</text>
</comment>
<dbReference type="InterPro" id="IPR011055">
    <property type="entry name" value="Dup_hybrid_motif"/>
</dbReference>
<feature type="region of interest" description="Disordered" evidence="1">
    <location>
        <begin position="234"/>
        <end position="256"/>
    </location>
</feature>
<protein>
    <recommendedName>
        <fullName evidence="3">M23ase beta-sheet core domain-containing protein</fullName>
    </recommendedName>
</protein>